<feature type="transmembrane region" description="Helical" evidence="1">
    <location>
        <begin position="157"/>
        <end position="180"/>
    </location>
</feature>
<dbReference type="Proteomes" id="UP000053593">
    <property type="component" value="Unassembled WGS sequence"/>
</dbReference>
<evidence type="ECO:0000313" key="3">
    <source>
        <dbReference type="Proteomes" id="UP000053593"/>
    </source>
</evidence>
<dbReference type="AlphaFoldDB" id="A0A0D0C5S6"/>
<feature type="transmembrane region" description="Helical" evidence="1">
    <location>
        <begin position="254"/>
        <end position="278"/>
    </location>
</feature>
<dbReference type="HOGENOM" id="CLU_044614_2_0_1"/>
<reference evidence="2 3" key="1">
    <citation type="submission" date="2014-04" db="EMBL/GenBank/DDBJ databases">
        <title>Evolutionary Origins and Diversification of the Mycorrhizal Mutualists.</title>
        <authorList>
            <consortium name="DOE Joint Genome Institute"/>
            <consortium name="Mycorrhizal Genomics Consortium"/>
            <person name="Kohler A."/>
            <person name="Kuo A."/>
            <person name="Nagy L.G."/>
            <person name="Floudas D."/>
            <person name="Copeland A."/>
            <person name="Barry K.W."/>
            <person name="Cichocki N."/>
            <person name="Veneault-Fourrey C."/>
            <person name="LaButti K."/>
            <person name="Lindquist E.A."/>
            <person name="Lipzen A."/>
            <person name="Lundell T."/>
            <person name="Morin E."/>
            <person name="Murat C."/>
            <person name="Riley R."/>
            <person name="Ohm R."/>
            <person name="Sun H."/>
            <person name="Tunlid A."/>
            <person name="Henrissat B."/>
            <person name="Grigoriev I.V."/>
            <person name="Hibbett D.S."/>
            <person name="Martin F."/>
        </authorList>
    </citation>
    <scope>NUCLEOTIDE SEQUENCE [LARGE SCALE GENOMIC DNA]</scope>
    <source>
        <strain evidence="2 3">FD-317 M1</strain>
    </source>
</reference>
<keyword evidence="3" id="KW-1185">Reference proteome</keyword>
<keyword evidence="1" id="KW-0812">Transmembrane</keyword>
<keyword evidence="1" id="KW-0472">Membrane</keyword>
<keyword evidence="1" id="KW-1133">Transmembrane helix</keyword>
<feature type="transmembrane region" description="Helical" evidence="1">
    <location>
        <begin position="118"/>
        <end position="145"/>
    </location>
</feature>
<evidence type="ECO:0000256" key="1">
    <source>
        <dbReference type="SAM" id="Phobius"/>
    </source>
</evidence>
<feature type="transmembrane region" description="Helical" evidence="1">
    <location>
        <begin position="284"/>
        <end position="305"/>
    </location>
</feature>
<proteinExistence type="predicted"/>
<sequence>MATNSSEHMSWLIPPRTFVEQTVQPLEAIQMLSFFLWGIYTVLYFVYVYFRVKQDQFNKRSRIYPVSLTALYLVIAMFTLLYTLSINQAMISDTMIGLSFDPSLSTSVGVDNSPDSHYFAFLNLNFGALTLFMIENCIADGVLICRCYYLWAARKSVIVAPVILYALNFAVFLTGLIVGAEVERNFGPPFLLVSSIPKRYFLATNFALALASITAVTNILLTILIAGRIFWLTGMKISCLSDASDVGSSQMTHLVAIILESGFLYAFTLIIAACLIPYINPIKLAPIVTQVGGIAPTLIMVRVELFSSVEMSFERTLAV</sequence>
<protein>
    <submittedName>
        <fullName evidence="2">Unplaced genomic scaffold GYMLUscaffold_188, whole genome shotgun sequence</fullName>
    </submittedName>
</protein>
<name>A0A0D0C5S6_9AGAR</name>
<organism evidence="2 3">
    <name type="scientific">Collybiopsis luxurians FD-317 M1</name>
    <dbReference type="NCBI Taxonomy" id="944289"/>
    <lineage>
        <taxon>Eukaryota</taxon>
        <taxon>Fungi</taxon>
        <taxon>Dikarya</taxon>
        <taxon>Basidiomycota</taxon>
        <taxon>Agaricomycotina</taxon>
        <taxon>Agaricomycetes</taxon>
        <taxon>Agaricomycetidae</taxon>
        <taxon>Agaricales</taxon>
        <taxon>Marasmiineae</taxon>
        <taxon>Omphalotaceae</taxon>
        <taxon>Collybiopsis</taxon>
        <taxon>Collybiopsis luxurians</taxon>
    </lineage>
</organism>
<feature type="transmembrane region" description="Helical" evidence="1">
    <location>
        <begin position="62"/>
        <end position="84"/>
    </location>
</feature>
<dbReference type="EMBL" id="KN834936">
    <property type="protein sequence ID" value="KIK50048.1"/>
    <property type="molecule type" value="Genomic_DNA"/>
</dbReference>
<feature type="transmembrane region" description="Helical" evidence="1">
    <location>
        <begin position="200"/>
        <end position="233"/>
    </location>
</feature>
<evidence type="ECO:0000313" key="2">
    <source>
        <dbReference type="EMBL" id="KIK50048.1"/>
    </source>
</evidence>
<feature type="transmembrane region" description="Helical" evidence="1">
    <location>
        <begin position="28"/>
        <end position="50"/>
    </location>
</feature>
<gene>
    <name evidence="2" type="ORF">GYMLUDRAFT_495121</name>
</gene>
<dbReference type="OrthoDB" id="3039972at2759"/>
<accession>A0A0D0C5S6</accession>